<dbReference type="EMBL" id="FR945928">
    <property type="protein sequence ID" value="CDQ99366.1"/>
    <property type="molecule type" value="Genomic_DNA"/>
</dbReference>
<proteinExistence type="predicted"/>
<dbReference type="GO" id="GO:0005875">
    <property type="term" value="C:microtubule associated complex"/>
    <property type="evidence" value="ECO:0007669"/>
    <property type="project" value="TreeGrafter"/>
</dbReference>
<dbReference type="PANTHER" id="PTHR47969:SF31">
    <property type="entry name" value="KINESIN FAMILY MEMBER 21A"/>
    <property type="match status" value="1"/>
</dbReference>
<dbReference type="SUPFAM" id="SSF46579">
    <property type="entry name" value="Prefoldin"/>
    <property type="match status" value="1"/>
</dbReference>
<reference evidence="6" key="2">
    <citation type="submission" date="2014-03" db="EMBL/GenBank/DDBJ databases">
        <authorList>
            <person name="Genoscope - CEA"/>
        </authorList>
    </citation>
    <scope>NUCLEOTIDE SEQUENCE</scope>
</reference>
<evidence type="ECO:0000313" key="6">
    <source>
        <dbReference type="EMBL" id="CDQ99366.1"/>
    </source>
</evidence>
<dbReference type="PANTHER" id="PTHR47969">
    <property type="entry name" value="CHROMOSOME-ASSOCIATED KINESIN KIF4A-RELATED"/>
    <property type="match status" value="1"/>
</dbReference>
<dbReference type="PaxDb" id="8022-A0A060Z5T5"/>
<evidence type="ECO:0000256" key="2">
    <source>
        <dbReference type="ARBA" id="ARBA00022701"/>
    </source>
</evidence>
<dbReference type="InterPro" id="IPR027640">
    <property type="entry name" value="Kinesin-like_fam"/>
</dbReference>
<dbReference type="Proteomes" id="UP000193380">
    <property type="component" value="Unassembled WGS sequence"/>
</dbReference>
<dbReference type="CDD" id="cd22263">
    <property type="entry name" value="Rcc_KIF21A"/>
    <property type="match status" value="1"/>
</dbReference>
<evidence type="ECO:0000259" key="5">
    <source>
        <dbReference type="Pfam" id="PF23203"/>
    </source>
</evidence>
<keyword evidence="3 4" id="KW-0175">Coiled coil</keyword>
<dbReference type="GO" id="GO:0007018">
    <property type="term" value="P:microtubule-based movement"/>
    <property type="evidence" value="ECO:0007669"/>
    <property type="project" value="InterPro"/>
</dbReference>
<organism evidence="6 7">
    <name type="scientific">Oncorhynchus mykiss</name>
    <name type="common">Rainbow trout</name>
    <name type="synonym">Salmo gairdneri</name>
    <dbReference type="NCBI Taxonomy" id="8022"/>
    <lineage>
        <taxon>Eukaryota</taxon>
        <taxon>Metazoa</taxon>
        <taxon>Chordata</taxon>
        <taxon>Craniata</taxon>
        <taxon>Vertebrata</taxon>
        <taxon>Euteleostomi</taxon>
        <taxon>Actinopterygii</taxon>
        <taxon>Neopterygii</taxon>
        <taxon>Teleostei</taxon>
        <taxon>Protacanthopterygii</taxon>
        <taxon>Salmoniformes</taxon>
        <taxon>Salmonidae</taxon>
        <taxon>Salmoninae</taxon>
        <taxon>Oncorhynchus</taxon>
    </lineage>
</organism>
<accession>A0A060Z5T5</accession>
<dbReference type="GO" id="GO:0051231">
    <property type="term" value="P:spindle elongation"/>
    <property type="evidence" value="ECO:0007669"/>
    <property type="project" value="TreeGrafter"/>
</dbReference>
<dbReference type="InterPro" id="IPR056532">
    <property type="entry name" value="KIF21A/B_hel_2"/>
</dbReference>
<keyword evidence="1" id="KW-0963">Cytoplasm</keyword>
<evidence type="ECO:0000256" key="3">
    <source>
        <dbReference type="ARBA" id="ARBA00023054"/>
    </source>
</evidence>
<feature type="coiled-coil region" evidence="4">
    <location>
        <begin position="52"/>
        <end position="86"/>
    </location>
</feature>
<evidence type="ECO:0000256" key="1">
    <source>
        <dbReference type="ARBA" id="ARBA00022490"/>
    </source>
</evidence>
<reference evidence="6" key="1">
    <citation type="journal article" date="2014" name="Nat. Commun.">
        <title>The rainbow trout genome provides novel insights into evolution after whole-genome duplication in vertebrates.</title>
        <authorList>
            <person name="Berthelot C."/>
            <person name="Brunet F."/>
            <person name="Chalopin D."/>
            <person name="Juanchich A."/>
            <person name="Bernard M."/>
            <person name="Noel B."/>
            <person name="Bento P."/>
            <person name="Da Silva C."/>
            <person name="Labadie K."/>
            <person name="Alberti A."/>
            <person name="Aury J.M."/>
            <person name="Louis A."/>
            <person name="Dehais P."/>
            <person name="Bardou P."/>
            <person name="Montfort J."/>
            <person name="Klopp C."/>
            <person name="Cabau C."/>
            <person name="Gaspin C."/>
            <person name="Thorgaard G.H."/>
            <person name="Boussaha M."/>
            <person name="Quillet E."/>
            <person name="Guyomard R."/>
            <person name="Galiana D."/>
            <person name="Bobe J."/>
            <person name="Volff J.N."/>
            <person name="Genet C."/>
            <person name="Wincker P."/>
            <person name="Jaillon O."/>
            <person name="Roest Crollius H."/>
            <person name="Guiguen Y."/>
        </authorList>
    </citation>
    <scope>NUCLEOTIDE SEQUENCE [LARGE SCALE GENOMIC DNA]</scope>
</reference>
<dbReference type="Pfam" id="PF23203">
    <property type="entry name" value="KIF21A"/>
    <property type="match status" value="1"/>
</dbReference>
<evidence type="ECO:0000256" key="4">
    <source>
        <dbReference type="SAM" id="Coils"/>
    </source>
</evidence>
<gene>
    <name evidence="6" type="ORF">GSONMT00016635001</name>
</gene>
<dbReference type="GO" id="GO:0005874">
    <property type="term" value="C:microtubule"/>
    <property type="evidence" value="ECO:0007669"/>
    <property type="project" value="UniProtKB-KW"/>
</dbReference>
<dbReference type="AlphaFoldDB" id="A0A060Z5T5"/>
<protein>
    <recommendedName>
        <fullName evidence="5">KIF21A/B second helical domain-containing protein</fullName>
    </recommendedName>
</protein>
<dbReference type="GO" id="GO:0003777">
    <property type="term" value="F:microtubule motor activity"/>
    <property type="evidence" value="ECO:0007669"/>
    <property type="project" value="InterPro"/>
</dbReference>
<evidence type="ECO:0000313" key="7">
    <source>
        <dbReference type="Proteomes" id="UP000193380"/>
    </source>
</evidence>
<name>A0A060Z5T5_ONCMY</name>
<feature type="domain" description="KIF21A/B second helical" evidence="5">
    <location>
        <begin position="27"/>
        <end position="184"/>
    </location>
</feature>
<keyword evidence="2" id="KW-0493">Microtubule</keyword>
<dbReference type="STRING" id="8022.A0A060Z5T5"/>
<sequence length="320" mass="36455">MQLQCTCLKSVCVCVRSYYRRSTGIYSTRVARVKWQSLERRISDVIMQRMTISNMESEMNRLLKQREELTKRREKVTRKRDRLAGEGPEAEKAVLPLNEEVDAVVANIDYINDSIADCQANIMQMEEAKEEVDTVDVSAVISSCTLTEARFLLDHFMSMAINRGLQAAQRESQVKVMEGRLKQTEITSATQNQLLFHMLKEKAEFNPELDALLGNALQGNSTSHNLPATHCQMYTDVRSTGNLKLVVYSRFKKASKVCSFHFKMSDLICPNETLIIWGFFSCCCELAQITVLHPVVQSKALTPDLLSLCHWQSMRSSPQR</sequence>
<dbReference type="GO" id="GO:0007052">
    <property type="term" value="P:mitotic spindle organization"/>
    <property type="evidence" value="ECO:0007669"/>
    <property type="project" value="TreeGrafter"/>
</dbReference>